<dbReference type="RefSeq" id="WP_344831304.1">
    <property type="nucleotide sequence ID" value="NZ_BAAAUV010000010.1"/>
</dbReference>
<keyword evidence="3" id="KW-1003">Cell membrane</keyword>
<dbReference type="NCBIfam" id="TIGR00711">
    <property type="entry name" value="efflux_EmrB"/>
    <property type="match status" value="1"/>
</dbReference>
<dbReference type="SUPFAM" id="SSF103473">
    <property type="entry name" value="MFS general substrate transporter"/>
    <property type="match status" value="1"/>
</dbReference>
<evidence type="ECO:0000256" key="1">
    <source>
        <dbReference type="ARBA" id="ARBA00004651"/>
    </source>
</evidence>
<dbReference type="PRINTS" id="PR01036">
    <property type="entry name" value="TCRTETB"/>
</dbReference>
<dbReference type="Gene3D" id="1.20.1250.20">
    <property type="entry name" value="MFS general substrate transporter like domains"/>
    <property type="match status" value="1"/>
</dbReference>
<feature type="transmembrane region" description="Helical" evidence="7">
    <location>
        <begin position="316"/>
        <end position="334"/>
    </location>
</feature>
<dbReference type="InterPro" id="IPR004638">
    <property type="entry name" value="EmrB-like"/>
</dbReference>
<comment type="subcellular location">
    <subcellularLocation>
        <location evidence="1">Cell membrane</location>
        <topology evidence="1">Multi-pass membrane protein</topology>
    </subcellularLocation>
</comment>
<dbReference type="CDD" id="cd17321">
    <property type="entry name" value="MFS_MMR_MDR_like"/>
    <property type="match status" value="1"/>
</dbReference>
<dbReference type="InterPro" id="IPR011701">
    <property type="entry name" value="MFS"/>
</dbReference>
<evidence type="ECO:0000256" key="7">
    <source>
        <dbReference type="SAM" id="Phobius"/>
    </source>
</evidence>
<feature type="transmembrane region" description="Helical" evidence="7">
    <location>
        <begin position="243"/>
        <end position="263"/>
    </location>
</feature>
<keyword evidence="10" id="KW-1185">Reference proteome</keyword>
<dbReference type="InterPro" id="IPR020846">
    <property type="entry name" value="MFS_dom"/>
</dbReference>
<accession>A0ABP6QFV5</accession>
<feature type="transmembrane region" description="Helical" evidence="7">
    <location>
        <begin position="177"/>
        <end position="199"/>
    </location>
</feature>
<evidence type="ECO:0000259" key="8">
    <source>
        <dbReference type="PROSITE" id="PS50850"/>
    </source>
</evidence>
<feature type="transmembrane region" description="Helical" evidence="7">
    <location>
        <begin position="90"/>
        <end position="109"/>
    </location>
</feature>
<dbReference type="InterPro" id="IPR036259">
    <property type="entry name" value="MFS_trans_sf"/>
</dbReference>
<organism evidence="9 10">
    <name type="scientific">Actinocorallia longicatena</name>
    <dbReference type="NCBI Taxonomy" id="111803"/>
    <lineage>
        <taxon>Bacteria</taxon>
        <taxon>Bacillati</taxon>
        <taxon>Actinomycetota</taxon>
        <taxon>Actinomycetes</taxon>
        <taxon>Streptosporangiales</taxon>
        <taxon>Thermomonosporaceae</taxon>
        <taxon>Actinocorallia</taxon>
    </lineage>
</organism>
<comment type="caution">
    <text evidence="9">The sequence shown here is derived from an EMBL/GenBank/DDBJ whole genome shotgun (WGS) entry which is preliminary data.</text>
</comment>
<evidence type="ECO:0000313" key="10">
    <source>
        <dbReference type="Proteomes" id="UP001501237"/>
    </source>
</evidence>
<feature type="transmembrane region" description="Helical" evidence="7">
    <location>
        <begin position="284"/>
        <end position="304"/>
    </location>
</feature>
<feature type="transmembrane region" description="Helical" evidence="7">
    <location>
        <begin position="374"/>
        <end position="398"/>
    </location>
</feature>
<name>A0ABP6QFV5_9ACTN</name>
<protein>
    <submittedName>
        <fullName evidence="9">MFS transporter</fullName>
    </submittedName>
</protein>
<feature type="transmembrane region" description="Helical" evidence="7">
    <location>
        <begin position="58"/>
        <end position="78"/>
    </location>
</feature>
<feature type="transmembrane region" description="Helical" evidence="7">
    <location>
        <begin position="452"/>
        <end position="475"/>
    </location>
</feature>
<keyword evidence="6 7" id="KW-0472">Membrane</keyword>
<feature type="transmembrane region" description="Helical" evidence="7">
    <location>
        <begin position="149"/>
        <end position="171"/>
    </location>
</feature>
<feature type="transmembrane region" description="Helical" evidence="7">
    <location>
        <begin position="410"/>
        <end position="432"/>
    </location>
</feature>
<feature type="transmembrane region" description="Helical" evidence="7">
    <location>
        <begin position="115"/>
        <end position="137"/>
    </location>
</feature>
<reference evidence="10" key="1">
    <citation type="journal article" date="2019" name="Int. J. Syst. Evol. Microbiol.">
        <title>The Global Catalogue of Microorganisms (GCM) 10K type strain sequencing project: providing services to taxonomists for standard genome sequencing and annotation.</title>
        <authorList>
            <consortium name="The Broad Institute Genomics Platform"/>
            <consortium name="The Broad Institute Genome Sequencing Center for Infectious Disease"/>
            <person name="Wu L."/>
            <person name="Ma J."/>
        </authorList>
    </citation>
    <scope>NUCLEOTIDE SEQUENCE [LARGE SCALE GENOMIC DNA]</scope>
    <source>
        <strain evidence="10">JCM 9377</strain>
    </source>
</reference>
<keyword evidence="2" id="KW-0813">Transport</keyword>
<dbReference type="PROSITE" id="PS50850">
    <property type="entry name" value="MFS"/>
    <property type="match status" value="1"/>
</dbReference>
<feature type="transmembrane region" description="Helical" evidence="7">
    <location>
        <begin position="211"/>
        <end position="231"/>
    </location>
</feature>
<dbReference type="EMBL" id="BAAAUV010000010">
    <property type="protein sequence ID" value="GAA3219699.1"/>
    <property type="molecule type" value="Genomic_DNA"/>
</dbReference>
<evidence type="ECO:0000256" key="4">
    <source>
        <dbReference type="ARBA" id="ARBA00022692"/>
    </source>
</evidence>
<gene>
    <name evidence="9" type="ORF">GCM10010468_43890</name>
</gene>
<dbReference type="Pfam" id="PF07690">
    <property type="entry name" value="MFS_1"/>
    <property type="match status" value="1"/>
</dbReference>
<proteinExistence type="predicted"/>
<feature type="domain" description="Major facilitator superfamily (MFS) profile" evidence="8">
    <location>
        <begin position="24"/>
        <end position="479"/>
    </location>
</feature>
<dbReference type="PANTHER" id="PTHR42718:SF46">
    <property type="entry name" value="BLR6921 PROTEIN"/>
    <property type="match status" value="1"/>
</dbReference>
<evidence type="ECO:0000256" key="6">
    <source>
        <dbReference type="ARBA" id="ARBA00023136"/>
    </source>
</evidence>
<feature type="transmembrane region" description="Helical" evidence="7">
    <location>
        <begin position="22"/>
        <end position="46"/>
    </location>
</feature>
<evidence type="ECO:0000313" key="9">
    <source>
        <dbReference type="EMBL" id="GAA3219699.1"/>
    </source>
</evidence>
<evidence type="ECO:0000256" key="2">
    <source>
        <dbReference type="ARBA" id="ARBA00022448"/>
    </source>
</evidence>
<keyword evidence="5 7" id="KW-1133">Transmembrane helix</keyword>
<feature type="transmembrane region" description="Helical" evidence="7">
    <location>
        <begin position="341"/>
        <end position="362"/>
    </location>
</feature>
<dbReference type="PANTHER" id="PTHR42718">
    <property type="entry name" value="MAJOR FACILITATOR SUPERFAMILY MULTIDRUG TRANSPORTER MFSC"/>
    <property type="match status" value="1"/>
</dbReference>
<keyword evidence="4 7" id="KW-0812">Transmembrane</keyword>
<evidence type="ECO:0000256" key="3">
    <source>
        <dbReference type="ARBA" id="ARBA00022475"/>
    </source>
</evidence>
<dbReference type="Proteomes" id="UP001501237">
    <property type="component" value="Unassembled WGS sequence"/>
</dbReference>
<evidence type="ECO:0000256" key="5">
    <source>
        <dbReference type="ARBA" id="ARBA00022989"/>
    </source>
</evidence>
<sequence length="493" mass="51191">MTDPFKHAPQASAPETSDRNRWLALLVLCTGMLMIVLDATIVNVALPAIQTDLDFSQAGLAWVVNAYLIAFGGLLLLAGRMGDLVGGKRVFLTGLTVFTIASLLCGLATEQWMLIGARFLQGAGGALTSAVSLGMIFTMFTEPGERARALGIFSFVASGGASIGVFAGGVLTETLSWHWIFFVNIPIGIAIVIPALRVLNPSRGLGLRTGADIPGAILVTAALMLGVYTIVKAADNGWGSTRTLSLGALSIILLGLFITRQAMARTPLLPLRLFRSRVLSAANLTMFFMVAPMFGFQFFVALYLQNVLGFSEFETGAGFLPITVMIGAFSLSFAGRLAARFGAYPVIVAGLVMVVVGNLLFVRIPVGGSFVVDVLPSMIIMGAGLGVVFPNIAGLAMASARPEDSGAASGLLNTVQQVGGALGLASLASLAATHTTDLTEKGRGTGEALVGGFHLAFAISTGLAATGLLVALLALRGTSTTEPATEEQKVLVH</sequence>
<dbReference type="Gene3D" id="1.20.1720.10">
    <property type="entry name" value="Multidrug resistance protein D"/>
    <property type="match status" value="1"/>
</dbReference>